<organism evidence="2 3">
    <name type="scientific">Paludisphaera mucosa</name>
    <dbReference type="NCBI Taxonomy" id="3030827"/>
    <lineage>
        <taxon>Bacteria</taxon>
        <taxon>Pseudomonadati</taxon>
        <taxon>Planctomycetota</taxon>
        <taxon>Planctomycetia</taxon>
        <taxon>Isosphaerales</taxon>
        <taxon>Isosphaeraceae</taxon>
        <taxon>Paludisphaera</taxon>
    </lineage>
</organism>
<comment type="caution">
    <text evidence="2">The sequence shown here is derived from an EMBL/GenBank/DDBJ whole genome shotgun (WGS) entry which is preliminary data.</text>
</comment>
<name>A0ABT6FE22_9BACT</name>
<keyword evidence="2" id="KW-0808">Transferase</keyword>
<dbReference type="EMBL" id="JARRAG010000002">
    <property type="protein sequence ID" value="MDG3005823.1"/>
    <property type="molecule type" value="Genomic_DNA"/>
</dbReference>
<dbReference type="Pfam" id="PF00294">
    <property type="entry name" value="PfkB"/>
    <property type="match status" value="1"/>
</dbReference>
<dbReference type="GO" id="GO:0016301">
    <property type="term" value="F:kinase activity"/>
    <property type="evidence" value="ECO:0007669"/>
    <property type="project" value="UniProtKB-KW"/>
</dbReference>
<dbReference type="Proteomes" id="UP001216907">
    <property type="component" value="Unassembled WGS sequence"/>
</dbReference>
<sequence>MLGRVRVFGPAYLDRVLRVDGPLTGPDSTAPLDQSVEGRVGFGGGDDLTLVAPDGASIAIALPDDWPGPRGVVELDGGLGGPAGSRIAVRSGAWADDLGGMGAGFAAALGAELVSALGPEDDPTSREVADLMERHGVAHRGLRTDRRADWTLLISSGGHGDKLAVGFRGCHAALEPAAFEPSLAESCDVRIVAALPNRLSVGILKAPGARLRVFAPAMRNMIDRIDPVLPLIGPVDLLCCNRGEWEALEDREEVAARLSILVVTDGAAGAWVRFTDPQGGARTVRIPAFPRARPPRDTNRAGEAFAAFLIASLLGEGWRPESCTVEVELVRAAMRRASAASALVLDRLEFGFPSAEKVDAALARGIVD</sequence>
<evidence type="ECO:0000313" key="2">
    <source>
        <dbReference type="EMBL" id="MDG3005823.1"/>
    </source>
</evidence>
<dbReference type="SUPFAM" id="SSF53613">
    <property type="entry name" value="Ribokinase-like"/>
    <property type="match status" value="1"/>
</dbReference>
<evidence type="ECO:0000259" key="1">
    <source>
        <dbReference type="Pfam" id="PF00294"/>
    </source>
</evidence>
<dbReference type="Gene3D" id="3.40.1190.20">
    <property type="match status" value="1"/>
</dbReference>
<proteinExistence type="predicted"/>
<accession>A0ABT6FE22</accession>
<keyword evidence="2" id="KW-0418">Kinase</keyword>
<reference evidence="2 3" key="1">
    <citation type="submission" date="2023-03" db="EMBL/GenBank/DDBJ databases">
        <title>Paludisphaera mucosa sp. nov. a novel planctomycete from northern fen.</title>
        <authorList>
            <person name="Ivanova A."/>
        </authorList>
    </citation>
    <scope>NUCLEOTIDE SEQUENCE [LARGE SCALE GENOMIC DNA]</scope>
    <source>
        <strain evidence="2 3">Pla2</strain>
    </source>
</reference>
<feature type="domain" description="Carbohydrate kinase PfkB" evidence="1">
    <location>
        <begin position="107"/>
        <end position="347"/>
    </location>
</feature>
<evidence type="ECO:0000313" key="3">
    <source>
        <dbReference type="Proteomes" id="UP001216907"/>
    </source>
</evidence>
<gene>
    <name evidence="2" type="ORF">PZE19_18705</name>
</gene>
<dbReference type="InterPro" id="IPR029056">
    <property type="entry name" value="Ribokinase-like"/>
</dbReference>
<keyword evidence="3" id="KW-1185">Reference proteome</keyword>
<dbReference type="RefSeq" id="WP_277862152.1">
    <property type="nucleotide sequence ID" value="NZ_JARRAG010000002.1"/>
</dbReference>
<protein>
    <submittedName>
        <fullName evidence="2">PfkB family carbohydrate kinase</fullName>
    </submittedName>
</protein>
<dbReference type="InterPro" id="IPR011611">
    <property type="entry name" value="PfkB_dom"/>
</dbReference>